<accession>A0A3P8KLZ2</accession>
<evidence type="ECO:0008006" key="6">
    <source>
        <dbReference type="Google" id="ProtNLM"/>
    </source>
</evidence>
<feature type="chain" id="PRO_5018046286" description="Lipoprotein" evidence="1">
    <location>
        <begin position="28"/>
        <end position="209"/>
    </location>
</feature>
<evidence type="ECO:0000313" key="5">
    <source>
        <dbReference type="Proteomes" id="UP001058569"/>
    </source>
</evidence>
<evidence type="ECO:0000313" key="3">
    <source>
        <dbReference type="EMBL" id="VDR41788.1"/>
    </source>
</evidence>
<evidence type="ECO:0000313" key="4">
    <source>
        <dbReference type="Proteomes" id="UP000280036"/>
    </source>
</evidence>
<dbReference type="OrthoDB" id="9947421at2"/>
<sequence length="209" mass="23943">MKKMKWILATSCVGTLAMPLISARCLAKDDKWIALQNFVDNLSEGKDYSFGVSNEDLKKLSKQIANEWKTNQDFKNRYNKNLLPPSAVQLIDNPNANINPSISEYTAEYLWLSDCIKIESKNPKYKFEIFEVYDNGKGKSAQVGFSVIDVENNEYNEKISTSESRILINGTRTYNSHYHVDKTSYNTIKSKGLIFTYRSNLDVNESYNS</sequence>
<dbReference type="RefSeq" id="WP_126118055.1">
    <property type="nucleotide sequence ID" value="NZ_CP101806.1"/>
</dbReference>
<evidence type="ECO:0000256" key="1">
    <source>
        <dbReference type="SAM" id="SignalP"/>
    </source>
</evidence>
<gene>
    <name evidence="3" type="ORF">NCTC10126_00272</name>
    <name evidence="2" type="ORF">NPA07_00985</name>
</gene>
<protein>
    <recommendedName>
        <fullName evidence="6">Lipoprotein</fullName>
    </recommendedName>
</protein>
<dbReference type="EMBL" id="CP101806">
    <property type="protein sequence ID" value="UUD35435.1"/>
    <property type="molecule type" value="Genomic_DNA"/>
</dbReference>
<evidence type="ECO:0000313" key="2">
    <source>
        <dbReference type="EMBL" id="UUD35435.1"/>
    </source>
</evidence>
<keyword evidence="1" id="KW-0732">Signal</keyword>
<reference evidence="2" key="2">
    <citation type="submission" date="2022-07" db="EMBL/GenBank/DDBJ databases">
        <title>Complete genome of Mycoplasma caviae type strain G122.</title>
        <authorList>
            <person name="Spergser J."/>
        </authorList>
    </citation>
    <scope>NUCLEOTIDE SEQUENCE</scope>
    <source>
        <strain evidence="2">G122</strain>
    </source>
</reference>
<dbReference type="EMBL" id="UZVY01000001">
    <property type="protein sequence ID" value="VDR41788.1"/>
    <property type="molecule type" value="Genomic_DNA"/>
</dbReference>
<keyword evidence="5" id="KW-1185">Reference proteome</keyword>
<dbReference type="Proteomes" id="UP000280036">
    <property type="component" value="Unassembled WGS sequence"/>
</dbReference>
<organism evidence="3 4">
    <name type="scientific">Mycoplasmopsis caviae</name>
    <dbReference type="NCBI Taxonomy" id="55603"/>
    <lineage>
        <taxon>Bacteria</taxon>
        <taxon>Bacillati</taxon>
        <taxon>Mycoplasmatota</taxon>
        <taxon>Mycoplasmoidales</taxon>
        <taxon>Metamycoplasmataceae</taxon>
        <taxon>Mycoplasmopsis</taxon>
    </lineage>
</organism>
<dbReference type="Proteomes" id="UP001058569">
    <property type="component" value="Chromosome"/>
</dbReference>
<dbReference type="AlphaFoldDB" id="A0A3P8KLZ2"/>
<feature type="signal peptide" evidence="1">
    <location>
        <begin position="1"/>
        <end position="27"/>
    </location>
</feature>
<reference evidence="3 4" key="1">
    <citation type="submission" date="2018-12" db="EMBL/GenBank/DDBJ databases">
        <authorList>
            <consortium name="Pathogen Informatics"/>
        </authorList>
    </citation>
    <scope>NUCLEOTIDE SEQUENCE [LARGE SCALE GENOMIC DNA]</scope>
    <source>
        <strain evidence="3 4">NCTC10126</strain>
    </source>
</reference>
<name>A0A3P8KLZ2_9BACT</name>
<proteinExistence type="predicted"/>